<evidence type="ECO:0000313" key="3">
    <source>
        <dbReference type="EMBL" id="VYU69376.1"/>
    </source>
</evidence>
<dbReference type="PROSITE" id="PS50965">
    <property type="entry name" value="NERD"/>
    <property type="match status" value="1"/>
</dbReference>
<dbReference type="EMBL" id="CACRTO010000049">
    <property type="protein sequence ID" value="VYU69376.1"/>
    <property type="molecule type" value="Genomic_DNA"/>
</dbReference>
<organism evidence="3">
    <name type="scientific">Clostridium tertium</name>
    <dbReference type="NCBI Taxonomy" id="1559"/>
    <lineage>
        <taxon>Bacteria</taxon>
        <taxon>Bacillati</taxon>
        <taxon>Bacillota</taxon>
        <taxon>Clostridia</taxon>
        <taxon>Eubacteriales</taxon>
        <taxon>Clostridiaceae</taxon>
        <taxon>Clostridium</taxon>
    </lineage>
</organism>
<evidence type="ECO:0000256" key="1">
    <source>
        <dbReference type="SAM" id="Phobius"/>
    </source>
</evidence>
<keyword evidence="1" id="KW-0472">Membrane</keyword>
<protein>
    <submittedName>
        <fullName evidence="3">Nuclease-related domain protein</fullName>
    </submittedName>
</protein>
<dbReference type="InterPro" id="IPR011528">
    <property type="entry name" value="NERD"/>
</dbReference>
<keyword evidence="1" id="KW-1133">Transmembrane helix</keyword>
<dbReference type="AlphaFoldDB" id="A0A6N3GY31"/>
<evidence type="ECO:0000259" key="2">
    <source>
        <dbReference type="PROSITE" id="PS50965"/>
    </source>
</evidence>
<feature type="transmembrane region" description="Helical" evidence="1">
    <location>
        <begin position="32"/>
        <end position="54"/>
    </location>
</feature>
<keyword evidence="1" id="KW-0812">Transmembrane</keyword>
<reference evidence="3" key="1">
    <citation type="submission" date="2019-11" db="EMBL/GenBank/DDBJ databases">
        <authorList>
            <person name="Feng L."/>
        </authorList>
    </citation>
    <scope>NUCLEOTIDE SEQUENCE</scope>
    <source>
        <strain evidence="3">CTertiumLFYP3</strain>
    </source>
</reference>
<sequence>MAKIINKNNHLQGELKKCLWYRRISRIIGIPSLLLILPTRGITLIPFLIALVAYNINDKKANVLSSGLEGENKANSIFEKLSDDYYVLSDLNVKVDNKTSQIDNIVVGSNGIFVIETKNLNGLIEGNEDDKEIVQHKVGIKGGRYSKTFYNPIKQVSTHVYRVSDMLKRYNLNKWVQGAVYFTNKNCVVDINSTRIPVFSAGEDGDKEILNYILNYDRSNVTITQEEKIKIVGILKEFCIGVNVESNISMHLKVSNADFNNYSNSNLDNLRIQREMVDREFMEFSRKSVTAFDEGGFIQGEGFNPSDTMASEMSRMNDMFNNF</sequence>
<dbReference type="Pfam" id="PF08378">
    <property type="entry name" value="NERD"/>
    <property type="match status" value="1"/>
</dbReference>
<dbReference type="RefSeq" id="WP_156627974.1">
    <property type="nucleotide sequence ID" value="NZ_CACRTO010000049.1"/>
</dbReference>
<proteinExistence type="predicted"/>
<feature type="domain" description="NERD" evidence="2">
    <location>
        <begin position="66"/>
        <end position="186"/>
    </location>
</feature>
<accession>A0A6N3GY31</accession>
<name>A0A6N3GY31_9CLOT</name>
<gene>
    <name evidence="3" type="ORF">CTLFYP3_00189</name>
</gene>